<dbReference type="Gene3D" id="2.70.40.10">
    <property type="match status" value="1"/>
</dbReference>
<protein>
    <submittedName>
        <fullName evidence="4">Dcd Deoxycytidine deaminase</fullName>
    </submittedName>
</protein>
<dbReference type="PANTHER" id="PTHR42680">
    <property type="entry name" value="DCTP DEAMINASE"/>
    <property type="match status" value="1"/>
</dbReference>
<name>A0A6J5MDU5_9CAUD</name>
<evidence type="ECO:0000313" key="4">
    <source>
        <dbReference type="EMBL" id="CAB4144764.1"/>
    </source>
</evidence>
<evidence type="ECO:0000256" key="1">
    <source>
        <dbReference type="ARBA" id="ARBA00022801"/>
    </source>
</evidence>
<proteinExistence type="predicted"/>
<keyword evidence="1" id="KW-0378">Hydrolase</keyword>
<gene>
    <name evidence="4" type="ORF">UFOVP458_62</name>
</gene>
<dbReference type="GO" id="GO:0015949">
    <property type="term" value="P:nucleobase-containing small molecule interconversion"/>
    <property type="evidence" value="ECO:0007669"/>
    <property type="project" value="TreeGrafter"/>
</dbReference>
<dbReference type="GO" id="GO:0008829">
    <property type="term" value="F:dCTP deaminase activity"/>
    <property type="evidence" value="ECO:0007669"/>
    <property type="project" value="InterPro"/>
</dbReference>
<dbReference type="GO" id="GO:0006229">
    <property type="term" value="P:dUTP biosynthetic process"/>
    <property type="evidence" value="ECO:0007669"/>
    <property type="project" value="InterPro"/>
</dbReference>
<dbReference type="Pfam" id="PF22769">
    <property type="entry name" value="DCD"/>
    <property type="match status" value="1"/>
</dbReference>
<dbReference type="PANTHER" id="PTHR42680:SF3">
    <property type="entry name" value="DCTP DEAMINASE"/>
    <property type="match status" value="1"/>
</dbReference>
<dbReference type="NCBIfam" id="TIGR02274">
    <property type="entry name" value="dCTP_deam"/>
    <property type="match status" value="1"/>
</dbReference>
<feature type="region of interest" description="Disordered" evidence="3">
    <location>
        <begin position="154"/>
        <end position="177"/>
    </location>
</feature>
<evidence type="ECO:0000256" key="2">
    <source>
        <dbReference type="ARBA" id="ARBA00023080"/>
    </source>
</evidence>
<dbReference type="InterPro" id="IPR036157">
    <property type="entry name" value="dUTPase-like_sf"/>
</dbReference>
<reference evidence="4" key="1">
    <citation type="submission" date="2020-04" db="EMBL/GenBank/DDBJ databases">
        <authorList>
            <person name="Chiriac C."/>
            <person name="Salcher M."/>
            <person name="Ghai R."/>
            <person name="Kavagutti S V."/>
        </authorList>
    </citation>
    <scope>NUCLEOTIDE SEQUENCE</scope>
</reference>
<dbReference type="CDD" id="cd07557">
    <property type="entry name" value="trimeric_dUTPase"/>
    <property type="match status" value="1"/>
</dbReference>
<dbReference type="EMBL" id="LR796437">
    <property type="protein sequence ID" value="CAB4144764.1"/>
    <property type="molecule type" value="Genomic_DNA"/>
</dbReference>
<sequence>MILTDKTINDEINEGNIVIEPFNPNNLGTNSYDLTLSNTLILYTERVLDVRKKNPSAPIIIPDDGIVLQPGIVYLASTVEYTETLRHVPILMGKSSLGRLGLFVHVTAGFGDVGFKGHWTLELVCVQPIKIYPGMKIAQITYQDISEMPNVSYDKKEDAKYSNQGKDPVASKNYLNK</sequence>
<evidence type="ECO:0000256" key="3">
    <source>
        <dbReference type="SAM" id="MobiDB-lite"/>
    </source>
</evidence>
<accession>A0A6J5MDU5</accession>
<keyword evidence="2" id="KW-0546">Nucleotide metabolism</keyword>
<organism evidence="4">
    <name type="scientific">uncultured Caudovirales phage</name>
    <dbReference type="NCBI Taxonomy" id="2100421"/>
    <lineage>
        <taxon>Viruses</taxon>
        <taxon>Duplodnaviria</taxon>
        <taxon>Heunggongvirae</taxon>
        <taxon>Uroviricota</taxon>
        <taxon>Caudoviricetes</taxon>
        <taxon>Peduoviridae</taxon>
        <taxon>Maltschvirus</taxon>
        <taxon>Maltschvirus maltsch</taxon>
    </lineage>
</organism>
<dbReference type="InterPro" id="IPR033704">
    <property type="entry name" value="dUTPase_trimeric"/>
</dbReference>
<dbReference type="InterPro" id="IPR011962">
    <property type="entry name" value="dCTP_deaminase"/>
</dbReference>
<dbReference type="SUPFAM" id="SSF51283">
    <property type="entry name" value="dUTPase-like"/>
    <property type="match status" value="1"/>
</dbReference>